<evidence type="ECO:0000313" key="2">
    <source>
        <dbReference type="EMBL" id="HJF66015.1"/>
    </source>
</evidence>
<gene>
    <name evidence="2" type="ORF">K8U77_07895</name>
</gene>
<dbReference type="CDD" id="cd00093">
    <property type="entry name" value="HTH_XRE"/>
    <property type="match status" value="1"/>
</dbReference>
<sequence>MASTNRMNSAQAPVPPKTSLADLRKAAGYRSSKEFAAVLGIPATTYSRYERTLADPDSGIPLRAAWAIADKLHCSIDAVVGREGADDTQGRDLNAAYRTLSEDGKERFDEYLQFLAFRDQLIATQQGR</sequence>
<evidence type="ECO:0000313" key="3">
    <source>
        <dbReference type="Proteomes" id="UP000786989"/>
    </source>
</evidence>
<dbReference type="InterPro" id="IPR001387">
    <property type="entry name" value="Cro/C1-type_HTH"/>
</dbReference>
<dbReference type="GO" id="GO:0003677">
    <property type="term" value="F:DNA binding"/>
    <property type="evidence" value="ECO:0007669"/>
    <property type="project" value="InterPro"/>
</dbReference>
<accession>A0A9D3A231</accession>
<dbReference type="AlphaFoldDB" id="A0A9D3A231"/>
<protein>
    <submittedName>
        <fullName evidence="2">Helix-turn-helix domain-containing protein</fullName>
    </submittedName>
</protein>
<dbReference type="SUPFAM" id="SSF47413">
    <property type="entry name" value="lambda repressor-like DNA-binding domains"/>
    <property type="match status" value="1"/>
</dbReference>
<organism evidence="2 3">
    <name type="scientific">Slackia equolifaciens</name>
    <dbReference type="NCBI Taxonomy" id="498718"/>
    <lineage>
        <taxon>Bacteria</taxon>
        <taxon>Bacillati</taxon>
        <taxon>Actinomycetota</taxon>
        <taxon>Coriobacteriia</taxon>
        <taxon>Eggerthellales</taxon>
        <taxon>Eggerthellaceae</taxon>
        <taxon>Slackia</taxon>
    </lineage>
</organism>
<dbReference type="Pfam" id="PF01381">
    <property type="entry name" value="HTH_3"/>
    <property type="match status" value="1"/>
</dbReference>
<evidence type="ECO:0000259" key="1">
    <source>
        <dbReference type="PROSITE" id="PS50943"/>
    </source>
</evidence>
<reference evidence="2" key="1">
    <citation type="journal article" date="2021" name="PeerJ">
        <title>Extensive microbial diversity within the chicken gut microbiome revealed by metagenomics and culture.</title>
        <authorList>
            <person name="Gilroy R."/>
            <person name="Ravi A."/>
            <person name="Getino M."/>
            <person name="Pursley I."/>
            <person name="Horton D.L."/>
            <person name="Alikhan N.F."/>
            <person name="Baker D."/>
            <person name="Gharbi K."/>
            <person name="Hall N."/>
            <person name="Watson M."/>
            <person name="Adriaenssens E.M."/>
            <person name="Foster-Nyarko E."/>
            <person name="Jarju S."/>
            <person name="Secka A."/>
            <person name="Antonio M."/>
            <person name="Oren A."/>
            <person name="Chaudhuri R.R."/>
            <person name="La Ragione R."/>
            <person name="Hildebrand F."/>
            <person name="Pallen M.J."/>
        </authorList>
    </citation>
    <scope>NUCLEOTIDE SEQUENCE</scope>
    <source>
        <strain evidence="2">ChiGjej6B6-11269</strain>
    </source>
</reference>
<dbReference type="Proteomes" id="UP000786989">
    <property type="component" value="Unassembled WGS sequence"/>
</dbReference>
<comment type="caution">
    <text evidence="2">The sequence shown here is derived from an EMBL/GenBank/DDBJ whole genome shotgun (WGS) entry which is preliminary data.</text>
</comment>
<dbReference type="Gene3D" id="1.10.260.40">
    <property type="entry name" value="lambda repressor-like DNA-binding domains"/>
    <property type="match status" value="1"/>
</dbReference>
<reference evidence="2" key="2">
    <citation type="submission" date="2021-09" db="EMBL/GenBank/DDBJ databases">
        <authorList>
            <person name="Gilroy R."/>
        </authorList>
    </citation>
    <scope>NUCLEOTIDE SEQUENCE</scope>
    <source>
        <strain evidence="2">ChiGjej6B6-11269</strain>
    </source>
</reference>
<name>A0A9D3A231_9ACTN</name>
<dbReference type="InterPro" id="IPR010982">
    <property type="entry name" value="Lambda_DNA-bd_dom_sf"/>
</dbReference>
<dbReference type="PROSITE" id="PS50943">
    <property type="entry name" value="HTH_CROC1"/>
    <property type="match status" value="1"/>
</dbReference>
<dbReference type="EMBL" id="DYWI01000151">
    <property type="protein sequence ID" value="HJF66015.1"/>
    <property type="molecule type" value="Genomic_DNA"/>
</dbReference>
<feature type="domain" description="HTH cro/C1-type" evidence="1">
    <location>
        <begin position="20"/>
        <end position="79"/>
    </location>
</feature>
<dbReference type="SMART" id="SM00530">
    <property type="entry name" value="HTH_XRE"/>
    <property type="match status" value="1"/>
</dbReference>
<proteinExistence type="predicted"/>